<evidence type="ECO:0000256" key="2">
    <source>
        <dbReference type="ARBA" id="ARBA00022806"/>
    </source>
</evidence>
<keyword evidence="2" id="KW-0347">Helicase</keyword>
<dbReference type="GO" id="GO:0006281">
    <property type="term" value="P:DNA repair"/>
    <property type="evidence" value="ECO:0007669"/>
    <property type="project" value="InterPro"/>
</dbReference>
<dbReference type="PANTHER" id="PTHR47964">
    <property type="entry name" value="ATP-DEPENDENT DNA HELICASE HOMOLOG RECG, CHLOROPLASTIC"/>
    <property type="match status" value="1"/>
</dbReference>
<gene>
    <name evidence="5" type="ORF">METZ01_LOCUS377879</name>
</gene>
<dbReference type="InterPro" id="IPR047112">
    <property type="entry name" value="RecG/Mfd"/>
</dbReference>
<name>A0A382TTH6_9ZZZZ</name>
<dbReference type="InterPro" id="IPR012340">
    <property type="entry name" value="NA-bd_OB-fold"/>
</dbReference>
<dbReference type="Pfam" id="PF17191">
    <property type="entry name" value="RecG_wedge"/>
    <property type="match status" value="1"/>
</dbReference>
<dbReference type="GO" id="GO:0003678">
    <property type="term" value="F:DNA helicase activity"/>
    <property type="evidence" value="ECO:0007669"/>
    <property type="project" value="TreeGrafter"/>
</dbReference>
<dbReference type="EMBL" id="UINC01138838">
    <property type="protein sequence ID" value="SVD25025.1"/>
    <property type="molecule type" value="Genomic_DNA"/>
</dbReference>
<accession>A0A382TTH6</accession>
<dbReference type="AlphaFoldDB" id="A0A382TTH6"/>
<reference evidence="5" key="1">
    <citation type="submission" date="2018-05" db="EMBL/GenBank/DDBJ databases">
        <authorList>
            <person name="Lanie J.A."/>
            <person name="Ng W.-L."/>
            <person name="Kazmierczak K.M."/>
            <person name="Andrzejewski T.M."/>
            <person name="Davidsen T.M."/>
            <person name="Wayne K.J."/>
            <person name="Tettelin H."/>
            <person name="Glass J.I."/>
            <person name="Rusch D."/>
            <person name="Podicherti R."/>
            <person name="Tsui H.-C.T."/>
            <person name="Winkler M.E."/>
        </authorList>
    </citation>
    <scope>NUCLEOTIDE SEQUENCE</scope>
</reference>
<protein>
    <recommendedName>
        <fullName evidence="4">RecG wedge domain-containing protein</fullName>
    </recommendedName>
</protein>
<feature type="region of interest" description="Disordered" evidence="3">
    <location>
        <begin position="89"/>
        <end position="140"/>
    </location>
</feature>
<dbReference type="GO" id="GO:0016787">
    <property type="term" value="F:hydrolase activity"/>
    <property type="evidence" value="ECO:0007669"/>
    <property type="project" value="UniProtKB-KW"/>
</dbReference>
<dbReference type="Gene3D" id="2.40.50.140">
    <property type="entry name" value="Nucleic acid-binding proteins"/>
    <property type="match status" value="1"/>
</dbReference>
<proteinExistence type="predicted"/>
<feature type="non-terminal residue" evidence="5">
    <location>
        <position position="292"/>
    </location>
</feature>
<dbReference type="SUPFAM" id="SSF50249">
    <property type="entry name" value="Nucleic acid-binding proteins"/>
    <property type="match status" value="1"/>
</dbReference>
<keyword evidence="1" id="KW-0378">Hydrolase</keyword>
<keyword evidence="2" id="KW-0547">Nucleotide-binding</keyword>
<evidence type="ECO:0000259" key="4">
    <source>
        <dbReference type="Pfam" id="PF17191"/>
    </source>
</evidence>
<evidence type="ECO:0000256" key="3">
    <source>
        <dbReference type="SAM" id="MobiDB-lite"/>
    </source>
</evidence>
<dbReference type="CDD" id="cd04488">
    <property type="entry name" value="RecG_wedge_OBF"/>
    <property type="match status" value="1"/>
</dbReference>
<keyword evidence="2" id="KW-0067">ATP-binding</keyword>
<dbReference type="InterPro" id="IPR033454">
    <property type="entry name" value="RecG_wedge"/>
</dbReference>
<feature type="domain" description="RecG wedge" evidence="4">
    <location>
        <begin position="143"/>
        <end position="291"/>
    </location>
</feature>
<organism evidence="5">
    <name type="scientific">marine metagenome</name>
    <dbReference type="NCBI Taxonomy" id="408172"/>
    <lineage>
        <taxon>unclassified sequences</taxon>
        <taxon>metagenomes</taxon>
        <taxon>ecological metagenomes</taxon>
    </lineage>
</organism>
<sequence length="292" mass="32348">MTSRPKIPISWVDSFRSILTMEESRGFDNKAVMGGLDRFIQTWAEEMAAQLGDGQAASGLLGTHYSGMTGEERGIWATEWRSFLDAGSIDTGDNGAEIDVPEPPKAKKTRSSPSSERTKKPDTRQPAPPGGLPVDSPVDRLRGVDTKSVTRFQRLEVATIRDLLYLFPRRHIDYSIIARISEVSPDEPCTVVGIIWESRTIKQGYQGKRVDTEAVLSDETGNIKVVWFGQRHLARTLKPNTRISISGKAGVFKGQLVFESPDYELLDHGQTPIHTGRLVPVYPLTEGLTARN</sequence>
<evidence type="ECO:0000256" key="1">
    <source>
        <dbReference type="ARBA" id="ARBA00022801"/>
    </source>
</evidence>
<evidence type="ECO:0000313" key="5">
    <source>
        <dbReference type="EMBL" id="SVD25025.1"/>
    </source>
</evidence>
<dbReference type="PANTHER" id="PTHR47964:SF1">
    <property type="entry name" value="ATP-DEPENDENT DNA HELICASE HOMOLOG RECG, CHLOROPLASTIC"/>
    <property type="match status" value="1"/>
</dbReference>